<dbReference type="PATRIC" id="fig|66430.4.peg.5432"/>
<dbReference type="InterPro" id="IPR008979">
    <property type="entry name" value="Galactose-bd-like_sf"/>
</dbReference>
<dbReference type="GO" id="GO:0046872">
    <property type="term" value="F:metal ion binding"/>
    <property type="evidence" value="ECO:0007669"/>
    <property type="project" value="UniProtKB-KW"/>
</dbReference>
<evidence type="ECO:0000256" key="9">
    <source>
        <dbReference type="ARBA" id="ARBA00022801"/>
    </source>
</evidence>
<dbReference type="AlphaFoldDB" id="A0A0J6XXS6"/>
<evidence type="ECO:0000256" key="11">
    <source>
        <dbReference type="ARBA" id="ARBA00022837"/>
    </source>
</evidence>
<dbReference type="STRING" id="66430.ACS04_00710"/>
<keyword evidence="7" id="KW-0479">Metal-binding</keyword>
<dbReference type="Proteomes" id="UP000035932">
    <property type="component" value="Unassembled WGS sequence"/>
</dbReference>
<evidence type="ECO:0000313" key="15">
    <source>
        <dbReference type="EMBL" id="KMO99548.1"/>
    </source>
</evidence>
<protein>
    <submittedName>
        <fullName evidence="15">Leupeptin-inactivating enzyme 1</fullName>
    </submittedName>
</protein>
<evidence type="ECO:0000256" key="5">
    <source>
        <dbReference type="ARBA" id="ARBA00022525"/>
    </source>
</evidence>
<keyword evidence="8 13" id="KW-0732">Signal</keyword>
<comment type="subcellular location">
    <subcellularLocation>
        <location evidence="2">Secreted</location>
    </subcellularLocation>
</comment>
<feature type="domain" description="P/Homo B" evidence="14">
    <location>
        <begin position="321"/>
        <end position="438"/>
    </location>
</feature>
<dbReference type="GO" id="GO:0004177">
    <property type="term" value="F:aminopeptidase activity"/>
    <property type="evidence" value="ECO:0007669"/>
    <property type="project" value="InterPro"/>
</dbReference>
<dbReference type="InterPro" id="IPR045175">
    <property type="entry name" value="M28_fam"/>
</dbReference>
<comment type="similarity">
    <text evidence="3">Belongs to the peptidase M28 family. M28A subfamily.</text>
</comment>
<feature type="signal peptide" evidence="13">
    <location>
        <begin position="1"/>
        <end position="30"/>
    </location>
</feature>
<evidence type="ECO:0000256" key="6">
    <source>
        <dbReference type="ARBA" id="ARBA00022670"/>
    </source>
</evidence>
<dbReference type="SUPFAM" id="SSF49785">
    <property type="entry name" value="Galactose-binding domain-like"/>
    <property type="match status" value="1"/>
</dbReference>
<keyword evidence="5" id="KW-0964">Secreted</keyword>
<dbReference type="Pfam" id="PF04389">
    <property type="entry name" value="Peptidase_M28"/>
    <property type="match status" value="1"/>
</dbReference>
<dbReference type="InterPro" id="IPR002884">
    <property type="entry name" value="P_dom"/>
</dbReference>
<dbReference type="PROSITE" id="PS51829">
    <property type="entry name" value="P_HOMO_B"/>
    <property type="match status" value="1"/>
</dbReference>
<dbReference type="RefSeq" id="WP_048474468.1">
    <property type="nucleotide sequence ID" value="NZ_JBIRUD010000016.1"/>
</dbReference>
<evidence type="ECO:0000256" key="10">
    <source>
        <dbReference type="ARBA" id="ARBA00022833"/>
    </source>
</evidence>
<keyword evidence="9" id="KW-0378">Hydrolase</keyword>
<dbReference type="Pfam" id="PF01483">
    <property type="entry name" value="P_proprotein"/>
    <property type="match status" value="1"/>
</dbReference>
<keyword evidence="10" id="KW-0862">Zinc</keyword>
<dbReference type="GO" id="GO:0005576">
    <property type="term" value="C:extracellular region"/>
    <property type="evidence" value="ECO:0007669"/>
    <property type="project" value="UniProtKB-SubCell"/>
</dbReference>
<dbReference type="CDD" id="cd03876">
    <property type="entry name" value="M28_SGAP_like"/>
    <property type="match status" value="1"/>
</dbReference>
<dbReference type="GO" id="GO:0008235">
    <property type="term" value="F:metalloexopeptidase activity"/>
    <property type="evidence" value="ECO:0007669"/>
    <property type="project" value="InterPro"/>
</dbReference>
<dbReference type="GO" id="GO:0004252">
    <property type="term" value="F:serine-type endopeptidase activity"/>
    <property type="evidence" value="ECO:0007669"/>
    <property type="project" value="InterPro"/>
</dbReference>
<evidence type="ECO:0000256" key="13">
    <source>
        <dbReference type="SAM" id="SignalP"/>
    </source>
</evidence>
<dbReference type="PANTHER" id="PTHR12147">
    <property type="entry name" value="METALLOPEPTIDASE M28 FAMILY MEMBER"/>
    <property type="match status" value="1"/>
</dbReference>
<evidence type="ECO:0000256" key="7">
    <source>
        <dbReference type="ARBA" id="ARBA00022723"/>
    </source>
</evidence>
<accession>A0A0J6XXS6</accession>
<dbReference type="FunFam" id="3.40.630.10:FF:000066">
    <property type="entry name" value="M28 family peptidase"/>
    <property type="match status" value="1"/>
</dbReference>
<evidence type="ECO:0000256" key="4">
    <source>
        <dbReference type="ARBA" id="ARBA00011245"/>
    </source>
</evidence>
<feature type="chain" id="PRO_5005284979" evidence="13">
    <location>
        <begin position="31"/>
        <end position="438"/>
    </location>
</feature>
<dbReference type="EMBL" id="LFML01000006">
    <property type="protein sequence ID" value="KMO99548.1"/>
    <property type="molecule type" value="Genomic_DNA"/>
</dbReference>
<keyword evidence="6" id="KW-0645">Protease</keyword>
<proteinExistence type="inferred from homology"/>
<keyword evidence="11" id="KW-0106">Calcium</keyword>
<dbReference type="SUPFAM" id="SSF53187">
    <property type="entry name" value="Zn-dependent exopeptidases"/>
    <property type="match status" value="1"/>
</dbReference>
<evidence type="ECO:0000256" key="8">
    <source>
        <dbReference type="ARBA" id="ARBA00022729"/>
    </source>
</evidence>
<evidence type="ECO:0000256" key="1">
    <source>
        <dbReference type="ARBA" id="ARBA00001947"/>
    </source>
</evidence>
<dbReference type="Gene3D" id="3.40.630.10">
    <property type="entry name" value="Zn peptidases"/>
    <property type="match status" value="1"/>
</dbReference>
<dbReference type="GO" id="GO:0006508">
    <property type="term" value="P:proteolysis"/>
    <property type="evidence" value="ECO:0007669"/>
    <property type="project" value="UniProtKB-KW"/>
</dbReference>
<organism evidence="15 16">
    <name type="scientific">Streptomyces roseus</name>
    <dbReference type="NCBI Taxonomy" id="66430"/>
    <lineage>
        <taxon>Bacteria</taxon>
        <taxon>Bacillati</taxon>
        <taxon>Actinomycetota</taxon>
        <taxon>Actinomycetes</taxon>
        <taxon>Kitasatosporales</taxon>
        <taxon>Streptomycetaceae</taxon>
        <taxon>Streptomyces</taxon>
    </lineage>
</organism>
<dbReference type="PANTHER" id="PTHR12147:SF26">
    <property type="entry name" value="PEPTIDASE M28 DOMAIN-CONTAINING PROTEIN"/>
    <property type="match status" value="1"/>
</dbReference>
<dbReference type="OrthoDB" id="345880at2"/>
<name>A0A0J6XXS6_9ACTN</name>
<keyword evidence="12" id="KW-1015">Disulfide bond</keyword>
<reference evidence="15 16" key="1">
    <citation type="submission" date="2015-06" db="EMBL/GenBank/DDBJ databases">
        <title>Recapitulation of the evolution of biosynthetic gene clusters reveals hidden chemical diversity on bacterial genomes.</title>
        <authorList>
            <person name="Cruz-Morales P."/>
            <person name="Martinez-Guerrero C."/>
            <person name="Morales-Escalante M.A."/>
            <person name="Yanez-Guerra L.A."/>
            <person name="Kopp J.F."/>
            <person name="Feldmann J."/>
            <person name="Ramos-Aboites H.E."/>
            <person name="Barona-Gomez F."/>
        </authorList>
    </citation>
    <scope>NUCLEOTIDE SEQUENCE [LARGE SCALE GENOMIC DNA]</scope>
    <source>
        <strain evidence="15 16">ATCC 31245</strain>
    </source>
</reference>
<comment type="cofactor">
    <cofactor evidence="1">
        <name>Zn(2+)</name>
        <dbReference type="ChEBI" id="CHEBI:29105"/>
    </cofactor>
</comment>
<dbReference type="InterPro" id="IPR041756">
    <property type="entry name" value="M28_SGAP-like"/>
</dbReference>
<evidence type="ECO:0000256" key="3">
    <source>
        <dbReference type="ARBA" id="ARBA00005957"/>
    </source>
</evidence>
<sequence length="438" mass="45354">MSLSVSRRLAAVTAIAVAGLFASAAPAAFAAPTAATAAPTPPDIPVANVKAHLAQFQSIATANGGNRAHGRAGYKASVDYVKAKLDAAGFTTTLQTFTSSGATGYNLIADWPGGDPNSVLMSGSHLDSVTAGPGINDNGSGSAAILETALAVSRAQLQPTKHLRFGWWGAEELGMVGSKYYVNNLPAAEKSKISGYLNFDMIGSPNPGYFVYDDDPTIEQTFKDYYAGVGIPTEIETEGDGRSDHAPFKSAGIPVGGLFSGADYTKTAAQAQKWGGTSGQAFDRCYHASCDTSANINDTALDRNSDAIAYAIWNLGAATPVPPGKSFENTADVNIPDSPGAAVSSPITVSGVTGNAPATTKVDVNIVHTYRGDLVVDLVAPDGTVYNLHNRSGGSADNLVQTYTVNASSEVANGVWNLRVKDGAAQDTGYINSWKITF</sequence>
<comment type="caution">
    <text evidence="15">The sequence shown here is derived from an EMBL/GenBank/DDBJ whole genome shotgun (WGS) entry which is preliminary data.</text>
</comment>
<dbReference type="FunFam" id="2.60.120.260:FF:000149">
    <property type="entry name" value="Leupeptin-inactivating enzyme 1"/>
    <property type="match status" value="1"/>
</dbReference>
<dbReference type="Gene3D" id="2.60.120.260">
    <property type="entry name" value="Galactose-binding domain-like"/>
    <property type="match status" value="1"/>
</dbReference>
<comment type="subunit">
    <text evidence="4">Monomer.</text>
</comment>
<evidence type="ECO:0000256" key="2">
    <source>
        <dbReference type="ARBA" id="ARBA00004613"/>
    </source>
</evidence>
<gene>
    <name evidence="15" type="ORF">ACS04_00710</name>
</gene>
<evidence type="ECO:0000313" key="16">
    <source>
        <dbReference type="Proteomes" id="UP000035932"/>
    </source>
</evidence>
<evidence type="ECO:0000256" key="12">
    <source>
        <dbReference type="ARBA" id="ARBA00023157"/>
    </source>
</evidence>
<evidence type="ECO:0000259" key="14">
    <source>
        <dbReference type="PROSITE" id="PS51829"/>
    </source>
</evidence>
<dbReference type="InterPro" id="IPR007484">
    <property type="entry name" value="Peptidase_M28"/>
</dbReference>
<keyword evidence="16" id="KW-1185">Reference proteome</keyword>